<organism evidence="2 3">
    <name type="scientific">Fibrisoma montanum</name>
    <dbReference type="NCBI Taxonomy" id="2305895"/>
    <lineage>
        <taxon>Bacteria</taxon>
        <taxon>Pseudomonadati</taxon>
        <taxon>Bacteroidota</taxon>
        <taxon>Cytophagia</taxon>
        <taxon>Cytophagales</taxon>
        <taxon>Spirosomataceae</taxon>
        <taxon>Fibrisoma</taxon>
    </lineage>
</organism>
<feature type="transmembrane region" description="Helical" evidence="1">
    <location>
        <begin position="43"/>
        <end position="60"/>
    </location>
</feature>
<feature type="transmembrane region" description="Helical" evidence="1">
    <location>
        <begin position="231"/>
        <end position="249"/>
    </location>
</feature>
<reference evidence="2 3" key="1">
    <citation type="submission" date="2018-08" db="EMBL/GenBank/DDBJ databases">
        <title>Fibrisoma montanum sp. nov., isolated from Danxia mountain soil.</title>
        <authorList>
            <person name="Huang Y."/>
        </authorList>
    </citation>
    <scope>NUCLEOTIDE SEQUENCE [LARGE SCALE GENOMIC DNA]</scope>
    <source>
        <strain evidence="2 3">HYT19</strain>
    </source>
</reference>
<feature type="transmembrane region" description="Helical" evidence="1">
    <location>
        <begin position="170"/>
        <end position="188"/>
    </location>
</feature>
<name>A0A418MJL5_9BACT</name>
<sequence length="250" mass="28472">MKPISLHTADFRKFVWQPAYIWPQDGTLSQRKQEPAGLLRSELPLFLSITALTIVLLQLVSYLTGQQVGWLLTRSHSNPLAIVITVCVLVPLVSETIFRSVLKITPGRLANLVAFLLLLLLGNYYNDIKAIAHVYTGLWLFLLWVGLAHVVRQFLKRPRIFAQVELFWRVNFRGIFYALVVAYALFWADGILSLTTTKGFGLIVLLAPGILLGTYLGYIRIKYGFWAAVRAHILMMSLPMGFELIRFLYF</sequence>
<feature type="transmembrane region" description="Helical" evidence="1">
    <location>
        <begin position="200"/>
        <end position="219"/>
    </location>
</feature>
<protein>
    <recommendedName>
        <fullName evidence="4">CPBP family intramembrane metalloprotease</fullName>
    </recommendedName>
</protein>
<comment type="caution">
    <text evidence="2">The sequence shown here is derived from an EMBL/GenBank/DDBJ whole genome shotgun (WGS) entry which is preliminary data.</text>
</comment>
<keyword evidence="1" id="KW-0472">Membrane</keyword>
<accession>A0A418MJL5</accession>
<feature type="transmembrane region" description="Helical" evidence="1">
    <location>
        <begin position="131"/>
        <end position="150"/>
    </location>
</feature>
<feature type="transmembrane region" description="Helical" evidence="1">
    <location>
        <begin position="80"/>
        <end position="102"/>
    </location>
</feature>
<proteinExistence type="predicted"/>
<keyword evidence="1" id="KW-0812">Transmembrane</keyword>
<dbReference type="RefSeq" id="WP_119666535.1">
    <property type="nucleotide sequence ID" value="NZ_QXED01000001.1"/>
</dbReference>
<evidence type="ECO:0000313" key="2">
    <source>
        <dbReference type="EMBL" id="RIV27695.1"/>
    </source>
</evidence>
<evidence type="ECO:0008006" key="4">
    <source>
        <dbReference type="Google" id="ProtNLM"/>
    </source>
</evidence>
<evidence type="ECO:0000256" key="1">
    <source>
        <dbReference type="SAM" id="Phobius"/>
    </source>
</evidence>
<evidence type="ECO:0000313" key="3">
    <source>
        <dbReference type="Proteomes" id="UP000283523"/>
    </source>
</evidence>
<dbReference type="OrthoDB" id="955834at2"/>
<feature type="transmembrane region" description="Helical" evidence="1">
    <location>
        <begin position="109"/>
        <end position="125"/>
    </location>
</feature>
<keyword evidence="3" id="KW-1185">Reference proteome</keyword>
<gene>
    <name evidence="2" type="ORF">DYU11_05170</name>
</gene>
<dbReference type="EMBL" id="QXED01000001">
    <property type="protein sequence ID" value="RIV27695.1"/>
    <property type="molecule type" value="Genomic_DNA"/>
</dbReference>
<dbReference type="AlphaFoldDB" id="A0A418MJL5"/>
<keyword evidence="1" id="KW-1133">Transmembrane helix</keyword>
<dbReference type="Proteomes" id="UP000283523">
    <property type="component" value="Unassembled WGS sequence"/>
</dbReference>